<gene>
    <name evidence="1" type="ORF">S03H2_39863</name>
</gene>
<organism evidence="1">
    <name type="scientific">marine sediment metagenome</name>
    <dbReference type="NCBI Taxonomy" id="412755"/>
    <lineage>
        <taxon>unclassified sequences</taxon>
        <taxon>metagenomes</taxon>
        <taxon>ecological metagenomes</taxon>
    </lineage>
</organism>
<comment type="caution">
    <text evidence="1">The sequence shown here is derived from an EMBL/GenBank/DDBJ whole genome shotgun (WGS) entry which is preliminary data.</text>
</comment>
<name>X1G481_9ZZZZ</name>
<reference evidence="1" key="1">
    <citation type="journal article" date="2014" name="Front. Microbiol.">
        <title>High frequency of phylogenetically diverse reductive dehalogenase-homologous genes in deep subseafloor sedimentary metagenomes.</title>
        <authorList>
            <person name="Kawai M."/>
            <person name="Futagami T."/>
            <person name="Toyoda A."/>
            <person name="Takaki Y."/>
            <person name="Nishi S."/>
            <person name="Hori S."/>
            <person name="Arai W."/>
            <person name="Tsubouchi T."/>
            <person name="Morono Y."/>
            <person name="Uchiyama I."/>
            <person name="Ito T."/>
            <person name="Fujiyama A."/>
            <person name="Inagaki F."/>
            <person name="Takami H."/>
        </authorList>
    </citation>
    <scope>NUCLEOTIDE SEQUENCE</scope>
    <source>
        <strain evidence="1">Expedition CK06-06</strain>
    </source>
</reference>
<evidence type="ECO:0008006" key="2">
    <source>
        <dbReference type="Google" id="ProtNLM"/>
    </source>
</evidence>
<sequence length="167" mass="19362">KAEKMTHRIPCNAYSFVKKGQARIDKKKLKRTGIPLGPLIRKLKEGKNVKYKSKTYRAKNLTFQENSKKVSIVLDTSFNKKITSFVKNSDVLICEATFMSSLKDMAKERYHLTVKQVAEIAKKSKSKKLFLIHISQRYSRELKKVLAEAKKTFRNSHIPKDLDFIKI</sequence>
<dbReference type="GO" id="GO:0042781">
    <property type="term" value="F:3'-tRNA processing endoribonuclease activity"/>
    <property type="evidence" value="ECO:0007669"/>
    <property type="project" value="TreeGrafter"/>
</dbReference>
<evidence type="ECO:0000313" key="1">
    <source>
        <dbReference type="EMBL" id="GAH52027.1"/>
    </source>
</evidence>
<dbReference type="SUPFAM" id="SSF56281">
    <property type="entry name" value="Metallo-hydrolase/oxidoreductase"/>
    <property type="match status" value="1"/>
</dbReference>
<protein>
    <recommendedName>
        <fullName evidence="2">Metallo-beta-lactamase domain-containing protein</fullName>
    </recommendedName>
</protein>
<dbReference type="Gene3D" id="3.60.15.10">
    <property type="entry name" value="Ribonuclease Z/Hydroxyacylglutathione hydrolase-like"/>
    <property type="match status" value="1"/>
</dbReference>
<feature type="non-terminal residue" evidence="1">
    <location>
        <position position="1"/>
    </location>
</feature>
<dbReference type="InterPro" id="IPR036866">
    <property type="entry name" value="RibonucZ/Hydroxyglut_hydro"/>
</dbReference>
<proteinExistence type="predicted"/>
<dbReference type="EMBL" id="BARU01024676">
    <property type="protein sequence ID" value="GAH52027.1"/>
    <property type="molecule type" value="Genomic_DNA"/>
</dbReference>
<dbReference type="PANTHER" id="PTHR46018:SF2">
    <property type="entry name" value="ZINC PHOSPHODIESTERASE ELAC PROTEIN 1"/>
    <property type="match status" value="1"/>
</dbReference>
<accession>X1G481</accession>
<dbReference type="AlphaFoldDB" id="X1G481"/>
<dbReference type="PANTHER" id="PTHR46018">
    <property type="entry name" value="ZINC PHOSPHODIESTERASE ELAC PROTEIN 1"/>
    <property type="match status" value="1"/>
</dbReference>